<organism evidence="1 2">
    <name type="scientific">Fusarium zealandicum</name>
    <dbReference type="NCBI Taxonomy" id="1053134"/>
    <lineage>
        <taxon>Eukaryota</taxon>
        <taxon>Fungi</taxon>
        <taxon>Dikarya</taxon>
        <taxon>Ascomycota</taxon>
        <taxon>Pezizomycotina</taxon>
        <taxon>Sordariomycetes</taxon>
        <taxon>Hypocreomycetidae</taxon>
        <taxon>Hypocreales</taxon>
        <taxon>Nectriaceae</taxon>
        <taxon>Fusarium</taxon>
        <taxon>Fusarium staphyleae species complex</taxon>
    </lineage>
</organism>
<dbReference type="Gene3D" id="2.60.120.10">
    <property type="entry name" value="Jelly Rolls"/>
    <property type="match status" value="1"/>
</dbReference>
<evidence type="ECO:0000313" key="1">
    <source>
        <dbReference type="EMBL" id="KAF4973926.1"/>
    </source>
</evidence>
<accession>A0A8H4UCK8</accession>
<dbReference type="Proteomes" id="UP000635477">
    <property type="component" value="Unassembled WGS sequence"/>
</dbReference>
<dbReference type="OrthoDB" id="5840532at2759"/>
<dbReference type="InterPro" id="IPR011051">
    <property type="entry name" value="RmlC_Cupin_sf"/>
</dbReference>
<sequence>MEKDQDGKVIVSELGKPRRYITDHNAEGKAVFNTAFDENVSSLALPGFITYDSFTTPSHPVQMNDGADLKASKEPSRSTSICPEKTTVARFVDFLPGMPTIWHRTLSLDYGVLIFGELELLLDSGESRLLKPGDLVVQRGTEHAWRNPHPTNAARAFYVQSSTEPLVVQGKVLEEHTELPDVSQA</sequence>
<dbReference type="PANTHER" id="PTHR36156">
    <property type="entry name" value="SLR2101 PROTEIN"/>
    <property type="match status" value="1"/>
</dbReference>
<dbReference type="InterPro" id="IPR014710">
    <property type="entry name" value="RmlC-like_jellyroll"/>
</dbReference>
<dbReference type="CDD" id="cd02231">
    <property type="entry name" value="cupin_BLL6423-like"/>
    <property type="match status" value="1"/>
</dbReference>
<dbReference type="AlphaFoldDB" id="A0A8H4UCK8"/>
<evidence type="ECO:0000313" key="2">
    <source>
        <dbReference type="Proteomes" id="UP000635477"/>
    </source>
</evidence>
<keyword evidence="2" id="KW-1185">Reference proteome</keyword>
<protein>
    <submittedName>
        <fullName evidence="1">Uncharacterized protein</fullName>
    </submittedName>
</protein>
<proteinExistence type="predicted"/>
<comment type="caution">
    <text evidence="1">The sequence shown here is derived from an EMBL/GenBank/DDBJ whole genome shotgun (WGS) entry which is preliminary data.</text>
</comment>
<dbReference type="PANTHER" id="PTHR36156:SF2">
    <property type="entry name" value="CUPIN TYPE-2 DOMAIN-CONTAINING PROTEIN"/>
    <property type="match status" value="1"/>
</dbReference>
<dbReference type="InterPro" id="IPR047142">
    <property type="entry name" value="OryJ/VirC-like"/>
</dbReference>
<reference evidence="1" key="1">
    <citation type="journal article" date="2020" name="BMC Genomics">
        <title>Correction to: Identification and distribution of gene clusters required for synthesis of sphingolipid metabolism inhibitors in diverse species of the filamentous fungus Fusarium.</title>
        <authorList>
            <person name="Kim H.S."/>
            <person name="Lohmar J.M."/>
            <person name="Busman M."/>
            <person name="Brown D.W."/>
            <person name="Naumann T.A."/>
            <person name="Divon H.H."/>
            <person name="Lysoe E."/>
            <person name="Uhlig S."/>
            <person name="Proctor R.H."/>
        </authorList>
    </citation>
    <scope>NUCLEOTIDE SEQUENCE</scope>
    <source>
        <strain evidence="1">NRRL 22465</strain>
    </source>
</reference>
<name>A0A8H4UCK8_9HYPO</name>
<reference evidence="1" key="2">
    <citation type="submission" date="2020-05" db="EMBL/GenBank/DDBJ databases">
        <authorList>
            <person name="Kim H.-S."/>
            <person name="Proctor R.H."/>
            <person name="Brown D.W."/>
        </authorList>
    </citation>
    <scope>NUCLEOTIDE SEQUENCE</scope>
    <source>
        <strain evidence="1">NRRL 22465</strain>
    </source>
</reference>
<dbReference type="EMBL" id="JABEYC010000825">
    <property type="protein sequence ID" value="KAF4973926.1"/>
    <property type="molecule type" value="Genomic_DNA"/>
</dbReference>
<gene>
    <name evidence="1" type="ORF">FZEAL_9112</name>
</gene>
<dbReference type="SUPFAM" id="SSF51182">
    <property type="entry name" value="RmlC-like cupins"/>
    <property type="match status" value="1"/>
</dbReference>